<evidence type="ECO:0000313" key="1">
    <source>
        <dbReference type="EMBL" id="KAK2948512.1"/>
    </source>
</evidence>
<accession>A0ABQ9XB62</accession>
<gene>
    <name evidence="1" type="ORF">BLNAU_16581</name>
</gene>
<comment type="caution">
    <text evidence="1">The sequence shown here is derived from an EMBL/GenBank/DDBJ whole genome shotgun (WGS) entry which is preliminary data.</text>
</comment>
<proteinExistence type="predicted"/>
<dbReference type="EMBL" id="JARBJD010000175">
    <property type="protein sequence ID" value="KAK2948512.1"/>
    <property type="molecule type" value="Genomic_DNA"/>
</dbReference>
<name>A0ABQ9XB62_9EUKA</name>
<organism evidence="1 2">
    <name type="scientific">Blattamonas nauphoetae</name>
    <dbReference type="NCBI Taxonomy" id="2049346"/>
    <lineage>
        <taxon>Eukaryota</taxon>
        <taxon>Metamonada</taxon>
        <taxon>Preaxostyla</taxon>
        <taxon>Oxymonadida</taxon>
        <taxon>Blattamonas</taxon>
    </lineage>
</organism>
<sequence>MVDTGQDSSGTKLFYVMIRFLKNNTVRTLFAGIEELSKGGTGEAQEEAFEEILGGFGLPLSLCCSIAFRTVITDPELKDIPIWRDKVMSDIFLPRLNALTSLLQVAPYSIQPPVHPHSLRNTDCFLLKVLEIIGEDQYSQFPAPNILAALARTITITTVPIESGFSVVRLNKPVQRNRLSPKQLSSEKRVKMNGTEFRNPSEFFGWTREWILHHSIIFTPVPEKKIPKVHDIEQSTLYQTFQRQEFGFPFVLEFSPHLTTFDSPAFVQSQY</sequence>
<dbReference type="Proteomes" id="UP001281761">
    <property type="component" value="Unassembled WGS sequence"/>
</dbReference>
<evidence type="ECO:0008006" key="3">
    <source>
        <dbReference type="Google" id="ProtNLM"/>
    </source>
</evidence>
<keyword evidence="2" id="KW-1185">Reference proteome</keyword>
<reference evidence="1 2" key="1">
    <citation type="journal article" date="2022" name="bioRxiv">
        <title>Genomics of Preaxostyla Flagellates Illuminates Evolutionary Transitions and the Path Towards Mitochondrial Loss.</title>
        <authorList>
            <person name="Novak L.V.F."/>
            <person name="Treitli S.C."/>
            <person name="Pyrih J."/>
            <person name="Halakuc P."/>
            <person name="Pipaliya S.V."/>
            <person name="Vacek V."/>
            <person name="Brzon O."/>
            <person name="Soukal P."/>
            <person name="Eme L."/>
            <person name="Dacks J.B."/>
            <person name="Karnkowska A."/>
            <person name="Elias M."/>
            <person name="Hampl V."/>
        </authorList>
    </citation>
    <scope>NUCLEOTIDE SEQUENCE [LARGE SCALE GENOMIC DNA]</scope>
    <source>
        <strain evidence="1">NAU3</strain>
        <tissue evidence="1">Gut</tissue>
    </source>
</reference>
<protein>
    <recommendedName>
        <fullName evidence="3">HAT C-terminal dimerisation domain-containing protein</fullName>
    </recommendedName>
</protein>
<evidence type="ECO:0000313" key="2">
    <source>
        <dbReference type="Proteomes" id="UP001281761"/>
    </source>
</evidence>